<evidence type="ECO:0000313" key="3">
    <source>
        <dbReference type="EnsemblPlants" id="KQK22542"/>
    </source>
</evidence>
<feature type="compositionally biased region" description="Basic and acidic residues" evidence="1">
    <location>
        <begin position="104"/>
        <end position="113"/>
    </location>
</feature>
<keyword evidence="4" id="KW-1185">Reference proteome</keyword>
<dbReference type="Proteomes" id="UP000008810">
    <property type="component" value="Chromosome 1"/>
</dbReference>
<dbReference type="AlphaFoldDB" id="A0A0Q3NXZ9"/>
<dbReference type="InParanoid" id="A0A0Q3NXZ9"/>
<reference evidence="2 3" key="1">
    <citation type="journal article" date="2010" name="Nature">
        <title>Genome sequencing and analysis of the model grass Brachypodium distachyon.</title>
        <authorList>
            <consortium name="International Brachypodium Initiative"/>
        </authorList>
    </citation>
    <scope>NUCLEOTIDE SEQUENCE [LARGE SCALE GENOMIC DNA]</scope>
    <source>
        <strain evidence="2 3">Bd21</strain>
    </source>
</reference>
<evidence type="ECO:0000313" key="2">
    <source>
        <dbReference type="EMBL" id="KQK22542.1"/>
    </source>
</evidence>
<evidence type="ECO:0000256" key="1">
    <source>
        <dbReference type="SAM" id="MobiDB-lite"/>
    </source>
</evidence>
<evidence type="ECO:0000313" key="4">
    <source>
        <dbReference type="Proteomes" id="UP000008810"/>
    </source>
</evidence>
<organism evidence="2">
    <name type="scientific">Brachypodium distachyon</name>
    <name type="common">Purple false brome</name>
    <name type="synonym">Trachynia distachya</name>
    <dbReference type="NCBI Taxonomy" id="15368"/>
    <lineage>
        <taxon>Eukaryota</taxon>
        <taxon>Viridiplantae</taxon>
        <taxon>Streptophyta</taxon>
        <taxon>Embryophyta</taxon>
        <taxon>Tracheophyta</taxon>
        <taxon>Spermatophyta</taxon>
        <taxon>Magnoliopsida</taxon>
        <taxon>Liliopsida</taxon>
        <taxon>Poales</taxon>
        <taxon>Poaceae</taxon>
        <taxon>BOP clade</taxon>
        <taxon>Pooideae</taxon>
        <taxon>Stipodae</taxon>
        <taxon>Brachypodieae</taxon>
        <taxon>Brachypodium</taxon>
    </lineage>
</organism>
<dbReference type="Gramene" id="KQK22542">
    <property type="protein sequence ID" value="KQK22542"/>
    <property type="gene ID" value="BRADI_1g67939v3"/>
</dbReference>
<dbReference type="EMBL" id="CM000880">
    <property type="protein sequence ID" value="KQK22542.1"/>
    <property type="molecule type" value="Genomic_DNA"/>
</dbReference>
<name>A0A0Q3NXZ9_BRADI</name>
<feature type="region of interest" description="Disordered" evidence="1">
    <location>
        <begin position="1"/>
        <end position="135"/>
    </location>
</feature>
<feature type="compositionally biased region" description="Low complexity" evidence="1">
    <location>
        <begin position="57"/>
        <end position="79"/>
    </location>
</feature>
<feature type="compositionally biased region" description="Low complexity" evidence="1">
    <location>
        <begin position="87"/>
        <end position="101"/>
    </location>
</feature>
<gene>
    <name evidence="2" type="ORF">BRADI_1g67939v3</name>
</gene>
<dbReference type="EnsemblPlants" id="KQK22542">
    <property type="protein sequence ID" value="KQK22542"/>
    <property type="gene ID" value="BRADI_1g67939v3"/>
</dbReference>
<reference evidence="2" key="2">
    <citation type="submission" date="2017-06" db="EMBL/GenBank/DDBJ databases">
        <title>WGS assembly of Brachypodium distachyon.</title>
        <authorList>
            <consortium name="The International Brachypodium Initiative"/>
            <person name="Lucas S."/>
            <person name="Harmon-Smith M."/>
            <person name="Lail K."/>
            <person name="Tice H."/>
            <person name="Grimwood J."/>
            <person name="Bruce D."/>
            <person name="Barry K."/>
            <person name="Shu S."/>
            <person name="Lindquist E."/>
            <person name="Wang M."/>
            <person name="Pitluck S."/>
            <person name="Vogel J.P."/>
            <person name="Garvin D.F."/>
            <person name="Mockler T.C."/>
            <person name="Schmutz J."/>
            <person name="Rokhsar D."/>
            <person name="Bevan M.W."/>
        </authorList>
    </citation>
    <scope>NUCLEOTIDE SEQUENCE</scope>
    <source>
        <strain evidence="2">Bd21</strain>
    </source>
</reference>
<reference evidence="3" key="3">
    <citation type="submission" date="2018-08" db="UniProtKB">
        <authorList>
            <consortium name="EnsemblPlants"/>
        </authorList>
    </citation>
    <scope>IDENTIFICATION</scope>
    <source>
        <strain evidence="3">cv. Bd21</strain>
    </source>
</reference>
<sequence length="173" mass="18621">MVGAPPRFRMEDRGAPLPPIGPSHVLSGAQRPPRRRTCGRPCGSMQAVARDRRRRGGSWPAARRSAGAAAAELAAGGEDLASRRRSPCGSSRRAAQRASARGRIWAERGGCGRERRRQMGTRQGKGLSPPLAEVFDARRRERVAVPGLQRRRRGGKGCSTKAALIQGEGRQIG</sequence>
<accession>A0A0Q3NXZ9</accession>
<protein>
    <submittedName>
        <fullName evidence="2 3">Uncharacterized protein</fullName>
    </submittedName>
</protein>
<proteinExistence type="predicted"/>